<dbReference type="AlphaFoldDB" id="B4VRX5"/>
<feature type="compositionally biased region" description="Polar residues" evidence="1">
    <location>
        <begin position="625"/>
        <end position="644"/>
    </location>
</feature>
<dbReference type="Proteomes" id="UP000003835">
    <property type="component" value="Unassembled WGS sequence"/>
</dbReference>
<dbReference type="eggNOG" id="COG2319">
    <property type="taxonomic scope" value="Bacteria"/>
</dbReference>
<dbReference type="SUPFAM" id="SSF48452">
    <property type="entry name" value="TPR-like"/>
    <property type="match status" value="1"/>
</dbReference>
<dbReference type="STRING" id="118168.MC7420_2302"/>
<dbReference type="Gene3D" id="1.25.40.10">
    <property type="entry name" value="Tetratricopeptide repeat domain"/>
    <property type="match status" value="2"/>
</dbReference>
<feature type="compositionally biased region" description="Polar residues" evidence="1">
    <location>
        <begin position="592"/>
        <end position="607"/>
    </location>
</feature>
<feature type="domain" description="Novel STAND NTPase 1" evidence="2">
    <location>
        <begin position="482"/>
        <end position="531"/>
    </location>
</feature>
<accession>B4VRX5</accession>
<dbReference type="HOGENOM" id="CLU_002352_2_0_3"/>
<dbReference type="SUPFAM" id="SSF52540">
    <property type="entry name" value="P-loop containing nucleoside triphosphate hydrolases"/>
    <property type="match status" value="1"/>
</dbReference>
<dbReference type="InterPro" id="IPR049052">
    <property type="entry name" value="nSTAND1"/>
</dbReference>
<dbReference type="InterPro" id="IPR027417">
    <property type="entry name" value="P-loop_NTPase"/>
</dbReference>
<reference evidence="3 4" key="1">
    <citation type="submission" date="2008-07" db="EMBL/GenBank/DDBJ databases">
        <authorList>
            <person name="Tandeau de Marsac N."/>
            <person name="Ferriera S."/>
            <person name="Johnson J."/>
            <person name="Kravitz S."/>
            <person name="Beeson K."/>
            <person name="Sutton G."/>
            <person name="Rogers Y.-H."/>
            <person name="Friedman R."/>
            <person name="Frazier M."/>
            <person name="Venter J.C."/>
        </authorList>
    </citation>
    <scope>NUCLEOTIDE SEQUENCE [LARGE SCALE GENOMIC DNA]</scope>
    <source>
        <strain evidence="3 4">PCC 7420</strain>
    </source>
</reference>
<evidence type="ECO:0000313" key="4">
    <source>
        <dbReference type="Proteomes" id="UP000003835"/>
    </source>
</evidence>
<protein>
    <submittedName>
        <fullName evidence="3">Tetratricopeptide repeat domain protein</fullName>
    </submittedName>
</protein>
<feature type="region of interest" description="Disordered" evidence="1">
    <location>
        <begin position="565"/>
        <end position="687"/>
    </location>
</feature>
<keyword evidence="4" id="KW-1185">Reference proteome</keyword>
<evidence type="ECO:0000256" key="1">
    <source>
        <dbReference type="SAM" id="MobiDB-lite"/>
    </source>
</evidence>
<evidence type="ECO:0000313" key="3">
    <source>
        <dbReference type="EMBL" id="EDX75298.1"/>
    </source>
</evidence>
<dbReference type="RefSeq" id="WP_006101576.1">
    <property type="nucleotide sequence ID" value="NZ_DS989850.1"/>
</dbReference>
<dbReference type="InterPro" id="IPR019734">
    <property type="entry name" value="TPR_rpt"/>
</dbReference>
<proteinExistence type="predicted"/>
<sequence length="957" mass="108527">MNTPDPLAEIAACNDQALNTLTRSLTHSQGRFSLILARCNYTCLRSQILHLLHQRFSLNLIELPLDSSAQTIYTAIHNQLGNQKPDAILVTGLESVTNLDNLLIATNRVRDLFRQFPFPVVFWVTNQVCKRLIKVAMDLYNWSSPKLEFVLPEPALMALVEETAKQALADEENLTLDDTELQAIQQSYSDQGRELPTKFYAILSLSLGIIKTRNNHIDEAIPHYQQSLTLWQQHQSAEQIGITSLHLAWAYSLKGEQYQAKIRDYVQQTWQHLHQEHCTDSLIHHSCKLGDLLRQVGDWEKLQQLAEKALTWHQQQGDVQKIAQDYGFLADVALNQRQWRDAQKFAQQGIKAWQQVSEFEIKRLGLCYFILAQSQQQLGQEKDAIATLATAREISLNATIPLHQYDPKLYVNILQNLRTLKFEQGDYLDAFHLKLEQRQIETQYGLRAFIGAGRLHPPRQVIPPGIRGRQGLSLSQIVASSGRQKDVEELLERIRRRDRKLTVIYGSSGVGKSSILQAGLVPILQQTYFEGRDIVPVLLQVYKDWVGGLDKGLVEVLKKVNRSSISAKDSLDSQSDPPPAPLKKGEAKRNSDVNLISDNNVNITNHKNNSDNSDSSLLHPPYNKSEASSSLPHGTKSEASSSLPMEQKAKHPLVSPFLRGTEGGSTRGTEGGSTRGTEGGSKRGAGGVRSTLSKILKQLRQNEHSQLLTVLIFDQFEEFFFDHKDPTSRREFYEFLRECVEIPYVKVILSLREDYIYYLLELNRTTPLINIDKNHEHILYYLGNFSAADAKSVIQSLTARSHLPFEPDLVDQLVQDLAQDLGEVRPIELQIVGYQLETEKITTREDYQKYESKEELVEAFLADVVQYCGSGNEQIAKLVLYLLTDENNTRPLKTRADLELELEVKSETLDLVLEVLVESGIVLRVPAIPDDRYQLVHDYLVLFVRHQQVGETVPLLD</sequence>
<dbReference type="InterPro" id="IPR011990">
    <property type="entry name" value="TPR-like_helical_dom_sf"/>
</dbReference>
<organism evidence="3 4">
    <name type="scientific">Coleofasciculus chthonoplastes PCC 7420</name>
    <dbReference type="NCBI Taxonomy" id="118168"/>
    <lineage>
        <taxon>Bacteria</taxon>
        <taxon>Bacillati</taxon>
        <taxon>Cyanobacteriota</taxon>
        <taxon>Cyanophyceae</taxon>
        <taxon>Coleofasciculales</taxon>
        <taxon>Coleofasciculaceae</taxon>
        <taxon>Coleofasciculus</taxon>
    </lineage>
</organism>
<evidence type="ECO:0000259" key="2">
    <source>
        <dbReference type="Pfam" id="PF20703"/>
    </source>
</evidence>
<dbReference type="EMBL" id="DS989850">
    <property type="protein sequence ID" value="EDX75298.1"/>
    <property type="molecule type" value="Genomic_DNA"/>
</dbReference>
<feature type="domain" description="Novel STAND NTPase 1" evidence="2">
    <location>
        <begin position="694"/>
        <end position="941"/>
    </location>
</feature>
<gene>
    <name evidence="3" type="ORF">MC7420_2302</name>
</gene>
<feature type="compositionally biased region" description="Gly residues" evidence="1">
    <location>
        <begin position="661"/>
        <end position="687"/>
    </location>
</feature>
<name>B4VRX5_9CYAN</name>
<dbReference type="SMART" id="SM00028">
    <property type="entry name" value="TPR"/>
    <property type="match status" value="3"/>
</dbReference>
<dbReference type="Pfam" id="PF20703">
    <property type="entry name" value="nSTAND1"/>
    <property type="match status" value="2"/>
</dbReference>
<feature type="compositionally biased region" description="Polar residues" evidence="1">
    <location>
        <begin position="565"/>
        <end position="575"/>
    </location>
</feature>